<sequence length="256" mass="29723">MLKIASANIRFDNPHDAPNDWAGRREVLANSLKTFSPHIFGTQEGRQPQLKDFESLLPNHKLIDLNRTWITERMYPCIFVDSKKIDVIDSGDIWLSETPFEAGSKSFESAFPRLCTWIKGEVIESGFKFFYVNVHLDHVLSETRAQQIQVLINETKKINTDNLPMVMTGDFNESPFEEVREKISNQLPELYDPWMKLGKIEETSFHKFDGTNDEGSRIDWILVDSTLKTENIYLMKDHVKEIYPSDHFLVFGEFTI</sequence>
<feature type="domain" description="Endonuclease/exonuclease/phosphatase" evidence="1">
    <location>
        <begin position="5"/>
        <end position="247"/>
    </location>
</feature>
<accession>A0A1Y5FBG4</accession>
<dbReference type="InterPro" id="IPR036691">
    <property type="entry name" value="Endo/exonu/phosph_ase_sf"/>
</dbReference>
<dbReference type="InterPro" id="IPR050410">
    <property type="entry name" value="CCR4/nocturin_mRNA_transcr"/>
</dbReference>
<proteinExistence type="predicted"/>
<organism evidence="2 3">
    <name type="scientific">Halobacteriovorax marinus</name>
    <dbReference type="NCBI Taxonomy" id="97084"/>
    <lineage>
        <taxon>Bacteria</taxon>
        <taxon>Pseudomonadati</taxon>
        <taxon>Bdellovibrionota</taxon>
        <taxon>Bacteriovoracia</taxon>
        <taxon>Bacteriovoracales</taxon>
        <taxon>Halobacteriovoraceae</taxon>
        <taxon>Halobacteriovorax</taxon>
    </lineage>
</organism>
<dbReference type="EMBL" id="MAAO01000004">
    <property type="protein sequence ID" value="OUR98897.1"/>
    <property type="molecule type" value="Genomic_DNA"/>
</dbReference>
<evidence type="ECO:0000259" key="1">
    <source>
        <dbReference type="Pfam" id="PF03372"/>
    </source>
</evidence>
<dbReference type="AlphaFoldDB" id="A0A1Y5FBG4"/>
<dbReference type="InterPro" id="IPR005135">
    <property type="entry name" value="Endo/exonuclease/phosphatase"/>
</dbReference>
<dbReference type="GO" id="GO:0000175">
    <property type="term" value="F:3'-5'-RNA exonuclease activity"/>
    <property type="evidence" value="ECO:0007669"/>
    <property type="project" value="TreeGrafter"/>
</dbReference>
<dbReference type="CDD" id="cd09083">
    <property type="entry name" value="EEP-1"/>
    <property type="match status" value="1"/>
</dbReference>
<dbReference type="Pfam" id="PF03372">
    <property type="entry name" value="Exo_endo_phos"/>
    <property type="match status" value="1"/>
</dbReference>
<protein>
    <recommendedName>
        <fullName evidence="1">Endonuclease/exonuclease/phosphatase domain-containing protein</fullName>
    </recommendedName>
</protein>
<evidence type="ECO:0000313" key="3">
    <source>
        <dbReference type="Proteomes" id="UP000196531"/>
    </source>
</evidence>
<dbReference type="SUPFAM" id="SSF56219">
    <property type="entry name" value="DNase I-like"/>
    <property type="match status" value="1"/>
</dbReference>
<gene>
    <name evidence="2" type="ORF">A9Q84_05650</name>
</gene>
<dbReference type="PANTHER" id="PTHR12121">
    <property type="entry name" value="CARBON CATABOLITE REPRESSOR PROTEIN 4"/>
    <property type="match status" value="1"/>
</dbReference>
<evidence type="ECO:0000313" key="2">
    <source>
        <dbReference type="EMBL" id="OUR98897.1"/>
    </source>
</evidence>
<dbReference type="Gene3D" id="3.60.10.10">
    <property type="entry name" value="Endonuclease/exonuclease/phosphatase"/>
    <property type="match status" value="1"/>
</dbReference>
<reference evidence="3" key="1">
    <citation type="journal article" date="2017" name="Proc. Natl. Acad. Sci. U.S.A.">
        <title>Simulation of Deepwater Horizon oil plume reveals substrate specialization within a complex community of hydrocarbon-degraders.</title>
        <authorList>
            <person name="Hu P."/>
            <person name="Dubinsky E.A."/>
            <person name="Probst A.J."/>
            <person name="Wang J."/>
            <person name="Sieber C.M.K."/>
            <person name="Tom L.M."/>
            <person name="Gardinali P."/>
            <person name="Banfield J.F."/>
            <person name="Atlas R.M."/>
            <person name="Andersen G.L."/>
        </authorList>
    </citation>
    <scope>NUCLEOTIDE SEQUENCE [LARGE SCALE GENOMIC DNA]</scope>
</reference>
<name>A0A1Y5FBG4_9BACT</name>
<dbReference type="Proteomes" id="UP000196531">
    <property type="component" value="Unassembled WGS sequence"/>
</dbReference>
<comment type="caution">
    <text evidence="2">The sequence shown here is derived from an EMBL/GenBank/DDBJ whole genome shotgun (WGS) entry which is preliminary data.</text>
</comment>
<dbReference type="PANTHER" id="PTHR12121:SF36">
    <property type="entry name" value="ENDONUCLEASE_EXONUCLEASE_PHOSPHATASE DOMAIN-CONTAINING PROTEIN"/>
    <property type="match status" value="1"/>
</dbReference>